<accession>B6VW06</accession>
<gene>
    <name evidence="1" type="ORF">BACDOR_01499</name>
</gene>
<evidence type="ECO:0000313" key="1">
    <source>
        <dbReference type="EMBL" id="EEB25968.1"/>
    </source>
</evidence>
<organism evidence="1 2">
    <name type="scientific">Phocaeicola dorei DSM 17855</name>
    <dbReference type="NCBI Taxonomy" id="483217"/>
    <lineage>
        <taxon>Bacteria</taxon>
        <taxon>Pseudomonadati</taxon>
        <taxon>Bacteroidota</taxon>
        <taxon>Bacteroidia</taxon>
        <taxon>Bacteroidales</taxon>
        <taxon>Bacteroidaceae</taxon>
        <taxon>Phocaeicola</taxon>
    </lineage>
</organism>
<name>B6VW06_9BACT</name>
<reference evidence="1 2" key="2">
    <citation type="submission" date="2008-10" db="EMBL/GenBank/DDBJ databases">
        <authorList>
            <person name="Fulton L."/>
            <person name="Clifton S."/>
            <person name="Fulton B."/>
            <person name="Xu J."/>
            <person name="Minx P."/>
            <person name="Pepin K.H."/>
            <person name="Johnson M."/>
            <person name="Thiruvilangam P."/>
            <person name="Bhonagiri V."/>
            <person name="Nash W.E."/>
            <person name="Mardis E.R."/>
            <person name="Wilson R.K."/>
        </authorList>
    </citation>
    <scope>NUCLEOTIDE SEQUENCE [LARGE SCALE GENOMIC DNA]</scope>
    <source>
        <strain evidence="1 2">DSM 17855</strain>
    </source>
</reference>
<dbReference type="HOGENOM" id="CLU_1977123_0_0_10"/>
<evidence type="ECO:0000313" key="2">
    <source>
        <dbReference type="Proteomes" id="UP000004849"/>
    </source>
</evidence>
<protein>
    <submittedName>
        <fullName evidence="1">Uncharacterized protein</fullName>
    </submittedName>
</protein>
<sequence>MISIGTRHNTCHLFLGEVAVERKQRSFYKAIGMMLGRYRQRFRAVIPPLQLHTFLKGEVGCCKKRLDKVGAFGQQSLDDVDVHLVAVPANCTVAVDVPVTVYEVIHIATIPLAIHNHILKIEFSRFGK</sequence>
<dbReference type="AlphaFoldDB" id="B6VW06"/>
<reference evidence="1 2" key="1">
    <citation type="submission" date="2008-10" db="EMBL/GenBank/DDBJ databases">
        <title>Draft genome sequence of Bacteroides dorei (DSM 17855).</title>
        <authorList>
            <person name="Sudarsanam P."/>
            <person name="Ley R."/>
            <person name="Guruge J."/>
            <person name="Turnbaugh P.J."/>
            <person name="Mahowald M."/>
            <person name="Liep D."/>
            <person name="Gordon J."/>
        </authorList>
    </citation>
    <scope>NUCLEOTIDE SEQUENCE [LARGE SCALE GENOMIC DNA]</scope>
    <source>
        <strain evidence="1 2">DSM 17855</strain>
    </source>
</reference>
<dbReference type="Proteomes" id="UP000004849">
    <property type="component" value="Unassembled WGS sequence"/>
</dbReference>
<dbReference type="EMBL" id="ABWZ01000029">
    <property type="protein sequence ID" value="EEB25968.1"/>
    <property type="molecule type" value="Genomic_DNA"/>
</dbReference>
<proteinExistence type="predicted"/>